<dbReference type="Proteomes" id="UP000325286">
    <property type="component" value="Chromosome"/>
</dbReference>
<evidence type="ECO:0000256" key="9">
    <source>
        <dbReference type="ARBA" id="ARBA00022842"/>
    </source>
</evidence>
<reference evidence="14 15" key="1">
    <citation type="submission" date="2019-08" db="EMBL/GenBank/DDBJ databases">
        <title>Deep-cultivation of Planctomycetes and their phenomic and genomic characterization uncovers novel biology.</title>
        <authorList>
            <person name="Wiegand S."/>
            <person name="Jogler M."/>
            <person name="Boedeker C."/>
            <person name="Pinto D."/>
            <person name="Vollmers J."/>
            <person name="Rivas-Marin E."/>
            <person name="Kohn T."/>
            <person name="Peeters S.H."/>
            <person name="Heuer A."/>
            <person name="Rast P."/>
            <person name="Oberbeckmann S."/>
            <person name="Bunk B."/>
            <person name="Jeske O."/>
            <person name="Meyerdierks A."/>
            <person name="Storesund J.E."/>
            <person name="Kallscheuer N."/>
            <person name="Luecker S."/>
            <person name="Lage O.M."/>
            <person name="Pohl T."/>
            <person name="Merkel B.J."/>
            <person name="Hornburger P."/>
            <person name="Mueller R.-W."/>
            <person name="Bruemmer F."/>
            <person name="Labrenz M."/>
            <person name="Spormann A.M."/>
            <person name="Op den Camp H."/>
            <person name="Overmann J."/>
            <person name="Amann R."/>
            <person name="Jetten M.S.M."/>
            <person name="Mascher T."/>
            <person name="Medema M.H."/>
            <person name="Devos D.P."/>
            <person name="Kaster A.-K."/>
            <person name="Ovreas L."/>
            <person name="Rohde M."/>
            <person name="Galperin M.Y."/>
            <person name="Jogler C."/>
        </authorList>
    </citation>
    <scope>NUCLEOTIDE SEQUENCE [LARGE SCALE GENOMIC DNA]</scope>
    <source>
        <strain evidence="14 15">UC8</strain>
    </source>
</reference>
<accession>A0A5B9QUL0</accession>
<evidence type="ECO:0000256" key="10">
    <source>
        <dbReference type="ARBA" id="ARBA00022909"/>
    </source>
</evidence>
<dbReference type="Gene3D" id="3.20.20.20">
    <property type="entry name" value="Dihydropteroate synthase-like"/>
    <property type="match status" value="1"/>
</dbReference>
<comment type="function">
    <text evidence="12">Catalyzes the condensation of para-aminobenzoate (pABA) with 6-hydroxymethyl-7,8-dihydropterin diphosphate (DHPt-PP) to form 7,8-dihydropteroate (H2Pte), the immediate precursor of folate derivatives.</text>
</comment>
<dbReference type="SUPFAM" id="SSF51717">
    <property type="entry name" value="Dihydropteroate synthetase-like"/>
    <property type="match status" value="1"/>
</dbReference>
<keyword evidence="10 12" id="KW-0289">Folate biosynthesis</keyword>
<dbReference type="InterPro" id="IPR045031">
    <property type="entry name" value="DHP_synth-like"/>
</dbReference>
<keyword evidence="15" id="KW-1185">Reference proteome</keyword>
<evidence type="ECO:0000256" key="4">
    <source>
        <dbReference type="ARBA" id="ARBA00009503"/>
    </source>
</evidence>
<comment type="similarity">
    <text evidence="4 12">Belongs to the DHPS family.</text>
</comment>
<evidence type="ECO:0000259" key="13">
    <source>
        <dbReference type="PROSITE" id="PS50972"/>
    </source>
</evidence>
<protein>
    <recommendedName>
        <fullName evidence="6 12">Dihydropteroate synthase</fullName>
        <shortName evidence="12">DHPS</shortName>
        <ecNumber evidence="5 12">2.5.1.15</ecNumber>
    </recommendedName>
    <alternativeName>
        <fullName evidence="11 12">Dihydropteroate pyrophosphorylase</fullName>
    </alternativeName>
</protein>
<keyword evidence="7 12" id="KW-0808">Transferase</keyword>
<evidence type="ECO:0000256" key="11">
    <source>
        <dbReference type="ARBA" id="ARBA00030193"/>
    </source>
</evidence>
<dbReference type="GO" id="GO:0046656">
    <property type="term" value="P:folic acid biosynthetic process"/>
    <property type="evidence" value="ECO:0007669"/>
    <property type="project" value="UniProtKB-KW"/>
</dbReference>
<evidence type="ECO:0000256" key="1">
    <source>
        <dbReference type="ARBA" id="ARBA00000012"/>
    </source>
</evidence>
<comment type="cofactor">
    <cofactor evidence="2 12">
        <name>Mg(2+)</name>
        <dbReference type="ChEBI" id="CHEBI:18420"/>
    </cofactor>
</comment>
<dbReference type="GO" id="GO:0046654">
    <property type="term" value="P:tetrahydrofolate biosynthetic process"/>
    <property type="evidence" value="ECO:0007669"/>
    <property type="project" value="UniProtKB-UniPathway"/>
</dbReference>
<dbReference type="KEGG" id="rul:UC8_27530"/>
<evidence type="ECO:0000256" key="2">
    <source>
        <dbReference type="ARBA" id="ARBA00001946"/>
    </source>
</evidence>
<evidence type="ECO:0000256" key="3">
    <source>
        <dbReference type="ARBA" id="ARBA00004763"/>
    </source>
</evidence>
<dbReference type="EMBL" id="CP042914">
    <property type="protein sequence ID" value="QEG40736.1"/>
    <property type="molecule type" value="Genomic_DNA"/>
</dbReference>
<keyword evidence="9 12" id="KW-0460">Magnesium</keyword>
<dbReference type="EC" id="2.5.1.15" evidence="5 12"/>
<keyword evidence="8 12" id="KW-0479">Metal-binding</keyword>
<dbReference type="PROSITE" id="PS50972">
    <property type="entry name" value="PTERIN_BINDING"/>
    <property type="match status" value="1"/>
</dbReference>
<dbReference type="UniPathway" id="UPA00077">
    <property type="reaction ID" value="UER00156"/>
</dbReference>
<comment type="catalytic activity">
    <reaction evidence="1">
        <text>(7,8-dihydropterin-6-yl)methyl diphosphate + 4-aminobenzoate = 7,8-dihydropteroate + diphosphate</text>
        <dbReference type="Rhea" id="RHEA:19949"/>
        <dbReference type="ChEBI" id="CHEBI:17836"/>
        <dbReference type="ChEBI" id="CHEBI:17839"/>
        <dbReference type="ChEBI" id="CHEBI:33019"/>
        <dbReference type="ChEBI" id="CHEBI:72950"/>
        <dbReference type="EC" id="2.5.1.15"/>
    </reaction>
</comment>
<dbReference type="PROSITE" id="PS00792">
    <property type="entry name" value="DHPS_1"/>
    <property type="match status" value="1"/>
</dbReference>
<evidence type="ECO:0000256" key="8">
    <source>
        <dbReference type="ARBA" id="ARBA00022723"/>
    </source>
</evidence>
<dbReference type="NCBIfam" id="TIGR01496">
    <property type="entry name" value="DHPS"/>
    <property type="match status" value="1"/>
</dbReference>
<dbReference type="GO" id="GO:0046872">
    <property type="term" value="F:metal ion binding"/>
    <property type="evidence" value="ECO:0007669"/>
    <property type="project" value="UniProtKB-KW"/>
</dbReference>
<evidence type="ECO:0000256" key="5">
    <source>
        <dbReference type="ARBA" id="ARBA00012458"/>
    </source>
</evidence>
<comment type="pathway">
    <text evidence="3 12">Cofactor biosynthesis; tetrahydrofolate biosynthesis; 7,8-dihydrofolate from 2-amino-4-hydroxy-6-hydroxymethyl-7,8-dihydropteridine diphosphate and 4-aminobenzoate: step 1/2.</text>
</comment>
<dbReference type="InterPro" id="IPR000489">
    <property type="entry name" value="Pterin-binding_dom"/>
</dbReference>
<name>A0A5B9QUL0_9BACT</name>
<dbReference type="GO" id="GO:0004156">
    <property type="term" value="F:dihydropteroate synthase activity"/>
    <property type="evidence" value="ECO:0007669"/>
    <property type="project" value="UniProtKB-EC"/>
</dbReference>
<evidence type="ECO:0000256" key="12">
    <source>
        <dbReference type="RuleBase" id="RU361205"/>
    </source>
</evidence>
<dbReference type="PROSITE" id="PS00793">
    <property type="entry name" value="DHPS_2"/>
    <property type="match status" value="1"/>
</dbReference>
<sequence>MSSPPTKPETTPLSSPAQTWQLRTRSLSFGSIPLVMGILNVTPDSFSDGGRHHAVDRAVDAALRMEDEGAAILDIGGESTRPYSDPVACDEEIQRIAPVLERLQGRLEIPISIDTSKAAVACVALELGAQIVNDVTGLEGDPAMLSLAADTQAGVCVMHMQGSPQTMQDDPRYEHVTSDIRRYLLQRAQACLDGGIDRQRVCLDPGIGFGKTHQHNLTLLRDAAQFTRLGWPILVGHSRKGFVAHVLGDKQRERDAGTLGVSLALARAGVQVLRVHNVALTVDALRLFDASGGLAGVVEGRPF</sequence>
<evidence type="ECO:0000256" key="7">
    <source>
        <dbReference type="ARBA" id="ARBA00022679"/>
    </source>
</evidence>
<gene>
    <name evidence="14" type="primary">folP</name>
    <name evidence="14" type="ORF">UC8_27530</name>
</gene>
<evidence type="ECO:0000313" key="15">
    <source>
        <dbReference type="Proteomes" id="UP000325286"/>
    </source>
</evidence>
<dbReference type="FunFam" id="3.20.20.20:FF:000006">
    <property type="entry name" value="Dihydropteroate synthase"/>
    <property type="match status" value="1"/>
</dbReference>
<proteinExistence type="inferred from homology"/>
<dbReference type="Pfam" id="PF00809">
    <property type="entry name" value="Pterin_bind"/>
    <property type="match status" value="1"/>
</dbReference>
<evidence type="ECO:0000313" key="14">
    <source>
        <dbReference type="EMBL" id="QEG40736.1"/>
    </source>
</evidence>
<dbReference type="AlphaFoldDB" id="A0A5B9QUL0"/>
<dbReference type="CDD" id="cd00739">
    <property type="entry name" value="DHPS"/>
    <property type="match status" value="1"/>
</dbReference>
<dbReference type="GO" id="GO:0005829">
    <property type="term" value="C:cytosol"/>
    <property type="evidence" value="ECO:0007669"/>
    <property type="project" value="TreeGrafter"/>
</dbReference>
<evidence type="ECO:0000256" key="6">
    <source>
        <dbReference type="ARBA" id="ARBA00016919"/>
    </source>
</evidence>
<dbReference type="PANTHER" id="PTHR20941">
    <property type="entry name" value="FOLATE SYNTHESIS PROTEINS"/>
    <property type="match status" value="1"/>
</dbReference>
<dbReference type="PANTHER" id="PTHR20941:SF1">
    <property type="entry name" value="FOLIC ACID SYNTHESIS PROTEIN FOL1"/>
    <property type="match status" value="1"/>
</dbReference>
<dbReference type="InterPro" id="IPR006390">
    <property type="entry name" value="DHP_synth_dom"/>
</dbReference>
<feature type="domain" description="Pterin-binding" evidence="13">
    <location>
        <begin position="33"/>
        <end position="286"/>
    </location>
</feature>
<organism evidence="14 15">
    <name type="scientific">Roseimaritima ulvae</name>
    <dbReference type="NCBI Taxonomy" id="980254"/>
    <lineage>
        <taxon>Bacteria</taxon>
        <taxon>Pseudomonadati</taxon>
        <taxon>Planctomycetota</taxon>
        <taxon>Planctomycetia</taxon>
        <taxon>Pirellulales</taxon>
        <taxon>Pirellulaceae</taxon>
        <taxon>Roseimaritima</taxon>
    </lineage>
</organism>
<dbReference type="InterPro" id="IPR011005">
    <property type="entry name" value="Dihydropteroate_synth-like_sf"/>
</dbReference>